<accession>A0A438CS40</accession>
<feature type="domain" description="Reverse transcriptase Ty1/copia-type" evidence="1">
    <location>
        <begin position="1"/>
        <end position="53"/>
    </location>
</feature>
<evidence type="ECO:0000259" key="1">
    <source>
        <dbReference type="Pfam" id="PF07727"/>
    </source>
</evidence>
<dbReference type="PANTHER" id="PTHR11439">
    <property type="entry name" value="GAG-POL-RELATED RETROTRANSPOSON"/>
    <property type="match status" value="1"/>
</dbReference>
<evidence type="ECO:0000313" key="2">
    <source>
        <dbReference type="EMBL" id="RVW26026.1"/>
    </source>
</evidence>
<gene>
    <name evidence="2" type="primary">POLX_550</name>
    <name evidence="2" type="ORF">CK203_094418</name>
</gene>
<dbReference type="Proteomes" id="UP000288805">
    <property type="component" value="Unassembled WGS sequence"/>
</dbReference>
<dbReference type="AlphaFoldDB" id="A0A438CS40"/>
<evidence type="ECO:0000313" key="3">
    <source>
        <dbReference type="Proteomes" id="UP000288805"/>
    </source>
</evidence>
<name>A0A438CS40_VITVI</name>
<dbReference type="PANTHER" id="PTHR11439:SF467">
    <property type="entry name" value="INTEGRASE CATALYTIC DOMAIN-CONTAINING PROTEIN"/>
    <property type="match status" value="1"/>
</dbReference>
<dbReference type="EMBL" id="QGNW01002045">
    <property type="protein sequence ID" value="RVW26026.1"/>
    <property type="molecule type" value="Genomic_DNA"/>
</dbReference>
<sequence>MNMKTTFLSEDLEEEVYIKQPEGFSSKDGKHLVCKLKKFIYGLKQTSCQWEQMKNISYASVVGNLMYVQVCTRPVIAFSVAIMERYQSNPSIDHLRVTKKVLRYLQGTKDYMLMYRRTDNFEVRWWSCILEECKVNFDCYFHYGS</sequence>
<protein>
    <submittedName>
        <fullName evidence="2">Retrovirus-related Pol polyprotein from transposon TNT 1-94</fullName>
    </submittedName>
</protein>
<proteinExistence type="predicted"/>
<dbReference type="Pfam" id="PF07727">
    <property type="entry name" value="RVT_2"/>
    <property type="match status" value="1"/>
</dbReference>
<comment type="caution">
    <text evidence="2">The sequence shown here is derived from an EMBL/GenBank/DDBJ whole genome shotgun (WGS) entry which is preliminary data.</text>
</comment>
<reference evidence="2 3" key="1">
    <citation type="journal article" date="2018" name="PLoS Genet.">
        <title>Population sequencing reveals clonal diversity and ancestral inbreeding in the grapevine cultivar Chardonnay.</title>
        <authorList>
            <person name="Roach M.J."/>
            <person name="Johnson D.L."/>
            <person name="Bohlmann J."/>
            <person name="van Vuuren H.J."/>
            <person name="Jones S.J."/>
            <person name="Pretorius I.S."/>
            <person name="Schmidt S.A."/>
            <person name="Borneman A.R."/>
        </authorList>
    </citation>
    <scope>NUCLEOTIDE SEQUENCE [LARGE SCALE GENOMIC DNA]</scope>
    <source>
        <strain evidence="3">cv. Chardonnay</strain>
        <tissue evidence="2">Leaf</tissue>
    </source>
</reference>
<dbReference type="InterPro" id="IPR013103">
    <property type="entry name" value="RVT_2"/>
</dbReference>
<organism evidence="2 3">
    <name type="scientific">Vitis vinifera</name>
    <name type="common">Grape</name>
    <dbReference type="NCBI Taxonomy" id="29760"/>
    <lineage>
        <taxon>Eukaryota</taxon>
        <taxon>Viridiplantae</taxon>
        <taxon>Streptophyta</taxon>
        <taxon>Embryophyta</taxon>
        <taxon>Tracheophyta</taxon>
        <taxon>Spermatophyta</taxon>
        <taxon>Magnoliopsida</taxon>
        <taxon>eudicotyledons</taxon>
        <taxon>Gunneridae</taxon>
        <taxon>Pentapetalae</taxon>
        <taxon>rosids</taxon>
        <taxon>Vitales</taxon>
        <taxon>Vitaceae</taxon>
        <taxon>Viteae</taxon>
        <taxon>Vitis</taxon>
    </lineage>
</organism>